<protein>
    <recommendedName>
        <fullName evidence="4">Lipoprotein</fullName>
    </recommendedName>
</protein>
<gene>
    <name evidence="2" type="ORF">WMO63_00025</name>
</gene>
<feature type="chain" id="PRO_5047300680" description="Lipoprotein" evidence="1">
    <location>
        <begin position="20"/>
        <end position="129"/>
    </location>
</feature>
<organism evidence="2 3">
    <name type="scientific">Niallia hominis</name>
    <dbReference type="NCBI Taxonomy" id="3133173"/>
    <lineage>
        <taxon>Bacteria</taxon>
        <taxon>Bacillati</taxon>
        <taxon>Bacillota</taxon>
        <taxon>Bacilli</taxon>
        <taxon>Bacillales</taxon>
        <taxon>Bacillaceae</taxon>
        <taxon>Niallia</taxon>
    </lineage>
</organism>
<evidence type="ECO:0000313" key="2">
    <source>
        <dbReference type="EMBL" id="MEQ2464052.1"/>
    </source>
</evidence>
<evidence type="ECO:0008006" key="4">
    <source>
        <dbReference type="Google" id="ProtNLM"/>
    </source>
</evidence>
<accession>A0ABV1ESI8</accession>
<evidence type="ECO:0000313" key="3">
    <source>
        <dbReference type="Proteomes" id="UP001465426"/>
    </source>
</evidence>
<dbReference type="Proteomes" id="UP001465426">
    <property type="component" value="Unassembled WGS sequence"/>
</dbReference>
<proteinExistence type="predicted"/>
<feature type="signal peptide" evidence="1">
    <location>
        <begin position="1"/>
        <end position="19"/>
    </location>
</feature>
<keyword evidence="3" id="KW-1185">Reference proteome</keyword>
<keyword evidence="1" id="KW-0732">Signal</keyword>
<reference evidence="2 3" key="1">
    <citation type="submission" date="2024-03" db="EMBL/GenBank/DDBJ databases">
        <title>Human intestinal bacterial collection.</title>
        <authorList>
            <person name="Pauvert C."/>
            <person name="Hitch T.C.A."/>
            <person name="Clavel T."/>
        </authorList>
    </citation>
    <scope>NUCLEOTIDE SEQUENCE [LARGE SCALE GENOMIC DNA]</scope>
    <source>
        <strain evidence="2 3">CLA-SR-H024</strain>
    </source>
</reference>
<evidence type="ECO:0000256" key="1">
    <source>
        <dbReference type="SAM" id="SignalP"/>
    </source>
</evidence>
<dbReference type="EMBL" id="JBBMFN010000001">
    <property type="protein sequence ID" value="MEQ2464052.1"/>
    <property type="molecule type" value="Genomic_DNA"/>
</dbReference>
<comment type="caution">
    <text evidence="2">The sequence shown here is derived from an EMBL/GenBank/DDBJ whole genome shotgun (WGS) entry which is preliminary data.</text>
</comment>
<sequence>MSILFIVLLPMVVGCSAQNASEEKNSKTLETVLNETFTVPNKELRDILEDPNNYTIIAAKEKINSTNNLDAYLVKKYKAYFTSYKKFELNLNKALKELENHEIIDVKFAVNNEPFTEQEIYAAVILYKA</sequence>
<name>A0ABV1ESI8_9BACI</name>